<dbReference type="SUPFAM" id="SSF143100">
    <property type="entry name" value="TTHA1013/TTHA0281-like"/>
    <property type="match status" value="1"/>
</dbReference>
<proteinExistence type="predicted"/>
<dbReference type="Proteomes" id="UP000885648">
    <property type="component" value="Unassembled WGS sequence"/>
</dbReference>
<evidence type="ECO:0000259" key="1">
    <source>
        <dbReference type="Pfam" id="PF15919"/>
    </source>
</evidence>
<name>A0A831M099_9EURY</name>
<feature type="domain" description="HicB-like antitoxin of toxin-antitoxin system" evidence="1">
    <location>
        <begin position="4"/>
        <end position="56"/>
    </location>
</feature>
<dbReference type="PANTHER" id="PTHR34504">
    <property type="entry name" value="ANTITOXIN HICB"/>
    <property type="match status" value="1"/>
</dbReference>
<dbReference type="PANTHER" id="PTHR34504:SF4">
    <property type="entry name" value="ANTITOXIN HICB"/>
    <property type="match status" value="1"/>
</dbReference>
<dbReference type="Pfam" id="PF15919">
    <property type="entry name" value="HicB_lk_antitox"/>
    <property type="match status" value="1"/>
</dbReference>
<dbReference type="EMBL" id="DSBY01000136">
    <property type="protein sequence ID" value="HDS63133.1"/>
    <property type="molecule type" value="Genomic_DNA"/>
</dbReference>
<accession>A0A831M099</accession>
<organism evidence="2">
    <name type="scientific">Methanofollis liminatans</name>
    <dbReference type="NCBI Taxonomy" id="2201"/>
    <lineage>
        <taxon>Archaea</taxon>
        <taxon>Methanobacteriati</taxon>
        <taxon>Methanobacteriota</taxon>
        <taxon>Stenosarchaea group</taxon>
        <taxon>Methanomicrobia</taxon>
        <taxon>Methanomicrobiales</taxon>
        <taxon>Methanomicrobiaceae</taxon>
        <taxon>Methanofollis</taxon>
    </lineage>
</organism>
<dbReference type="InterPro" id="IPR051404">
    <property type="entry name" value="TA_system_antitoxin"/>
</dbReference>
<evidence type="ECO:0000313" key="2">
    <source>
        <dbReference type="EMBL" id="HDS63133.1"/>
    </source>
</evidence>
<reference evidence="2" key="1">
    <citation type="journal article" date="2020" name="mSystems">
        <title>Genome- and Community-Level Interaction Insights into Carbon Utilization and Element Cycling Functions of Hydrothermarchaeota in Hydrothermal Sediment.</title>
        <authorList>
            <person name="Zhou Z."/>
            <person name="Liu Y."/>
            <person name="Xu W."/>
            <person name="Pan J."/>
            <person name="Luo Z.H."/>
            <person name="Li M."/>
        </authorList>
    </citation>
    <scope>NUCLEOTIDE SEQUENCE</scope>
    <source>
        <strain evidence="2">SpSt-1183</strain>
    </source>
</reference>
<dbReference type="Gene3D" id="3.30.160.250">
    <property type="match status" value="1"/>
</dbReference>
<sequence>MIFKVVVTPDPEDGGFTVSCPALPGCHSEGETLEEALENIRDAIAGCVAVLNERDRTTAIY</sequence>
<comment type="caution">
    <text evidence="2">The sequence shown here is derived from an EMBL/GenBank/DDBJ whole genome shotgun (WGS) entry which is preliminary data.</text>
</comment>
<protein>
    <submittedName>
        <fullName evidence="2">Type II toxin-antitoxin system HicB family antitoxin</fullName>
    </submittedName>
</protein>
<dbReference type="InterPro" id="IPR035069">
    <property type="entry name" value="TTHA1013/TTHA0281-like"/>
</dbReference>
<dbReference type="InterPro" id="IPR031807">
    <property type="entry name" value="HicB-like"/>
</dbReference>
<dbReference type="AlphaFoldDB" id="A0A831M099"/>
<gene>
    <name evidence="2" type="ORF">ENN52_03200</name>
</gene>